<accession>A0A0W8G0M5</accession>
<dbReference type="AlphaFoldDB" id="A0A0W8G0M5"/>
<dbReference type="EMBL" id="LNQE01000425">
    <property type="protein sequence ID" value="KUG26669.1"/>
    <property type="molecule type" value="Genomic_DNA"/>
</dbReference>
<dbReference type="GO" id="GO:0015074">
    <property type="term" value="P:DNA integration"/>
    <property type="evidence" value="ECO:0007669"/>
    <property type="project" value="InterPro"/>
</dbReference>
<evidence type="ECO:0000256" key="3">
    <source>
        <dbReference type="ARBA" id="ARBA00023172"/>
    </source>
</evidence>
<dbReference type="PANTHER" id="PTHR30349:SF64">
    <property type="entry name" value="PROPHAGE INTEGRASE INTD-RELATED"/>
    <property type="match status" value="1"/>
</dbReference>
<dbReference type="InterPro" id="IPR002104">
    <property type="entry name" value="Integrase_catalytic"/>
</dbReference>
<proteinExistence type="inferred from homology"/>
<evidence type="ECO:0000256" key="1">
    <source>
        <dbReference type="ARBA" id="ARBA00008857"/>
    </source>
</evidence>
<dbReference type="PANTHER" id="PTHR30349">
    <property type="entry name" value="PHAGE INTEGRASE-RELATED"/>
    <property type="match status" value="1"/>
</dbReference>
<keyword evidence="3" id="KW-0233">DNA recombination</keyword>
<dbReference type="Gene3D" id="1.10.150.130">
    <property type="match status" value="1"/>
</dbReference>
<organism evidence="5">
    <name type="scientific">hydrocarbon metagenome</name>
    <dbReference type="NCBI Taxonomy" id="938273"/>
    <lineage>
        <taxon>unclassified sequences</taxon>
        <taxon>metagenomes</taxon>
        <taxon>ecological metagenomes</taxon>
    </lineage>
</organism>
<dbReference type="InterPro" id="IPR010998">
    <property type="entry name" value="Integrase_recombinase_N"/>
</dbReference>
<dbReference type="InterPro" id="IPR011010">
    <property type="entry name" value="DNA_brk_join_enz"/>
</dbReference>
<comment type="similarity">
    <text evidence="1">Belongs to the 'phage' integrase family.</text>
</comment>
<evidence type="ECO:0000256" key="2">
    <source>
        <dbReference type="ARBA" id="ARBA00023125"/>
    </source>
</evidence>
<dbReference type="InterPro" id="IPR050090">
    <property type="entry name" value="Tyrosine_recombinase_XerCD"/>
</dbReference>
<evidence type="ECO:0000313" key="5">
    <source>
        <dbReference type="EMBL" id="KUG26669.1"/>
    </source>
</evidence>
<dbReference type="Pfam" id="PF13102">
    <property type="entry name" value="Phage_int_SAM_5"/>
    <property type="match status" value="1"/>
</dbReference>
<reference evidence="5" key="1">
    <citation type="journal article" date="2015" name="Proc. Natl. Acad. Sci. U.S.A.">
        <title>Networks of energetic and metabolic interactions define dynamics in microbial communities.</title>
        <authorList>
            <person name="Embree M."/>
            <person name="Liu J.K."/>
            <person name="Al-Bassam M.M."/>
            <person name="Zengler K."/>
        </authorList>
    </citation>
    <scope>NUCLEOTIDE SEQUENCE</scope>
</reference>
<dbReference type="InterPro" id="IPR013762">
    <property type="entry name" value="Integrase-like_cat_sf"/>
</dbReference>
<keyword evidence="2" id="KW-0238">DNA-binding</keyword>
<dbReference type="PROSITE" id="PS51898">
    <property type="entry name" value="TYR_RECOMBINASE"/>
    <property type="match status" value="1"/>
</dbReference>
<dbReference type="CDD" id="cd00796">
    <property type="entry name" value="INT_Rci_Hp1_C"/>
    <property type="match status" value="1"/>
</dbReference>
<protein>
    <recommendedName>
        <fullName evidence="4">Tyr recombinase domain-containing protein</fullName>
    </recommendedName>
</protein>
<dbReference type="GO" id="GO:0006310">
    <property type="term" value="P:DNA recombination"/>
    <property type="evidence" value="ECO:0007669"/>
    <property type="project" value="UniProtKB-KW"/>
</dbReference>
<name>A0A0W8G0M5_9ZZZZ</name>
<dbReference type="GO" id="GO:0003677">
    <property type="term" value="F:DNA binding"/>
    <property type="evidence" value="ECO:0007669"/>
    <property type="project" value="UniProtKB-KW"/>
</dbReference>
<dbReference type="Gene3D" id="1.10.443.10">
    <property type="entry name" value="Intergrase catalytic core"/>
    <property type="match status" value="1"/>
</dbReference>
<dbReference type="InterPro" id="IPR025269">
    <property type="entry name" value="SAM-like_dom"/>
</dbReference>
<sequence>MDGLSNILNKLSVEDVEKLKILFSLSTKTDTNVKDAVTLRVFCDEYKSLIKQTRTKSYYRSVETALNHLTEYFGLQKLISSLSHKDIEQFVTHLQQHVKKGYRVYYRTLKAAFNKAIDWQYVDVNHFVKIKLPKKQKLNPLFITEQELEHVLNKIDVDVVRDVVVFGYYTGLRLSEIVNLKWKNVDLNSNVIIVGDEVFETKGKNQRYVPICDEVRGVLESRTPSCVLPTPRRTSLEKGEKKSYVFCKENGERYTGDYFSKRFKKACRDAGLNEAYHFHSLRHSFASNLAQRGVSIYVIKDLLGHSSISTTEIYSHLNVDSLREAVGKLNKPPLRLLLNKGEKSSSRLRLVSGGKL</sequence>
<comment type="caution">
    <text evidence="5">The sequence shown here is derived from an EMBL/GenBank/DDBJ whole genome shotgun (WGS) entry which is preliminary data.</text>
</comment>
<dbReference type="Pfam" id="PF00589">
    <property type="entry name" value="Phage_integrase"/>
    <property type="match status" value="1"/>
</dbReference>
<feature type="domain" description="Tyr recombinase" evidence="4">
    <location>
        <begin position="138"/>
        <end position="327"/>
    </location>
</feature>
<evidence type="ECO:0000259" key="4">
    <source>
        <dbReference type="PROSITE" id="PS51898"/>
    </source>
</evidence>
<dbReference type="SUPFAM" id="SSF56349">
    <property type="entry name" value="DNA breaking-rejoining enzymes"/>
    <property type="match status" value="1"/>
</dbReference>
<gene>
    <name evidence="5" type="ORF">ASZ90_003491</name>
</gene>